<dbReference type="InterPro" id="IPR039561">
    <property type="entry name" value="Peptidase_M15C"/>
</dbReference>
<feature type="domain" description="Peptidase M15C" evidence="2">
    <location>
        <begin position="219"/>
        <end position="281"/>
    </location>
</feature>
<evidence type="ECO:0000259" key="2">
    <source>
        <dbReference type="Pfam" id="PF13539"/>
    </source>
</evidence>
<evidence type="ECO:0000313" key="4">
    <source>
        <dbReference type="Proteomes" id="UP000253370"/>
    </source>
</evidence>
<dbReference type="OrthoDB" id="9799970at2"/>
<comment type="caution">
    <text evidence="3">The sequence shown here is derived from an EMBL/GenBank/DDBJ whole genome shotgun (WGS) entry which is preliminary data.</text>
</comment>
<dbReference type="Pfam" id="PF13539">
    <property type="entry name" value="Peptidase_M15_4"/>
    <property type="match status" value="1"/>
</dbReference>
<dbReference type="SUPFAM" id="SSF55166">
    <property type="entry name" value="Hedgehog/DD-peptidase"/>
    <property type="match status" value="1"/>
</dbReference>
<accession>A0A365UD55</accession>
<sequence>MRAIPVIVAAIALLAALLVWLLYQQLSPPRSDLLSETGTSVDSAARIEIERLRQQIEAMQERDDALQERLGTMEEELRQLRDEVRARTDRVDGRPGGHPPLDSGALPSGPNTIADAYAEVVLIADRRNVNKGLTVAGPRFLESFLGRPREQLSDRCEPMTNPALKEQLVLENVGPIRVHMLRPAVESLRRVFEKVRRTDPDLYDRINSSGSLCVRQIRGTRGRTSTHAFGLAVDLNIDGTLDLFADGRTQMGLTILADFFHEEGWVWGAGFGREDSMHFEVSRQQLERWREQGRI</sequence>
<organism evidence="3 4">
    <name type="scientific">Rhodosalinus halophilus</name>
    <dbReference type="NCBI Taxonomy" id="2259333"/>
    <lineage>
        <taxon>Bacteria</taxon>
        <taxon>Pseudomonadati</taxon>
        <taxon>Pseudomonadota</taxon>
        <taxon>Alphaproteobacteria</taxon>
        <taxon>Rhodobacterales</taxon>
        <taxon>Paracoccaceae</taxon>
        <taxon>Rhodosalinus</taxon>
    </lineage>
</organism>
<evidence type="ECO:0000256" key="1">
    <source>
        <dbReference type="SAM" id="MobiDB-lite"/>
    </source>
</evidence>
<dbReference type="Proteomes" id="UP000253370">
    <property type="component" value="Unassembled WGS sequence"/>
</dbReference>
<feature type="region of interest" description="Disordered" evidence="1">
    <location>
        <begin position="86"/>
        <end position="109"/>
    </location>
</feature>
<dbReference type="EMBL" id="QNTQ01000001">
    <property type="protein sequence ID" value="RBI87385.1"/>
    <property type="molecule type" value="Genomic_DNA"/>
</dbReference>
<dbReference type="AlphaFoldDB" id="A0A365UD55"/>
<gene>
    <name evidence="3" type="ORF">DRV85_00130</name>
</gene>
<evidence type="ECO:0000313" key="3">
    <source>
        <dbReference type="EMBL" id="RBI87385.1"/>
    </source>
</evidence>
<dbReference type="InterPro" id="IPR009045">
    <property type="entry name" value="Zn_M74/Hedgehog-like"/>
</dbReference>
<dbReference type="GO" id="GO:0008233">
    <property type="term" value="F:peptidase activity"/>
    <property type="evidence" value="ECO:0007669"/>
    <property type="project" value="InterPro"/>
</dbReference>
<feature type="compositionally biased region" description="Basic and acidic residues" evidence="1">
    <location>
        <begin position="86"/>
        <end position="95"/>
    </location>
</feature>
<proteinExistence type="predicted"/>
<reference evidence="3 4" key="1">
    <citation type="submission" date="2018-07" db="EMBL/GenBank/DDBJ databases">
        <title>Rhodosalinus sp. strain E84T genomic sequence and assembly.</title>
        <authorList>
            <person name="Liu Z.-W."/>
            <person name="Lu D.-C."/>
        </authorList>
    </citation>
    <scope>NUCLEOTIDE SEQUENCE [LARGE SCALE GENOMIC DNA]</scope>
    <source>
        <strain evidence="3 4">E84</strain>
    </source>
</reference>
<dbReference type="RefSeq" id="WP_113287409.1">
    <property type="nucleotide sequence ID" value="NZ_QNTQ01000001.1"/>
</dbReference>
<protein>
    <submittedName>
        <fullName evidence="3">M15 family peptidase</fullName>
    </submittedName>
</protein>
<keyword evidence="4" id="KW-1185">Reference proteome</keyword>
<name>A0A365UD55_9RHOB</name>
<dbReference type="Gene3D" id="3.30.1380.10">
    <property type="match status" value="1"/>
</dbReference>